<feature type="compositionally biased region" description="Acidic residues" evidence="1">
    <location>
        <begin position="8"/>
        <end position="43"/>
    </location>
</feature>
<dbReference type="PANTHER" id="PTHR34846">
    <property type="entry name" value="4-CARBOXYMUCONOLACTONE DECARBOXYLASE FAMILY PROTEIN (AFU_ORTHOLOGUE AFUA_6G11590)"/>
    <property type="match status" value="1"/>
</dbReference>
<dbReference type="RefSeq" id="WP_069403460.1">
    <property type="nucleotide sequence ID" value="NZ_MIGZ01000004.1"/>
</dbReference>
<protein>
    <submittedName>
        <fullName evidence="2">Uncharacterized protein</fullName>
    </submittedName>
</protein>
<dbReference type="AlphaFoldDB" id="A0A1E3S2I6"/>
<dbReference type="Proteomes" id="UP000094243">
    <property type="component" value="Unassembled WGS sequence"/>
</dbReference>
<name>A0A1E3S2I6_9MYCO</name>
<feature type="region of interest" description="Disordered" evidence="1">
    <location>
        <begin position="1"/>
        <end position="160"/>
    </location>
</feature>
<dbReference type="InterPro" id="IPR029032">
    <property type="entry name" value="AhpD-like"/>
</dbReference>
<evidence type="ECO:0000313" key="2">
    <source>
        <dbReference type="EMBL" id="ODQ96383.1"/>
    </source>
</evidence>
<dbReference type="PANTHER" id="PTHR34846:SF11">
    <property type="entry name" value="4-CARBOXYMUCONOLACTONE DECARBOXYLASE FAMILY PROTEIN (AFU_ORTHOLOGUE AFUA_6G11590)"/>
    <property type="match status" value="1"/>
</dbReference>
<dbReference type="Pfam" id="PF21526">
    <property type="entry name" value="PGRS"/>
    <property type="match status" value="1"/>
</dbReference>
<evidence type="ECO:0000256" key="1">
    <source>
        <dbReference type="SAM" id="MobiDB-lite"/>
    </source>
</evidence>
<evidence type="ECO:0000313" key="3">
    <source>
        <dbReference type="Proteomes" id="UP000094243"/>
    </source>
</evidence>
<keyword evidence="3" id="KW-1185">Reference proteome</keyword>
<feature type="region of interest" description="Disordered" evidence="1">
    <location>
        <begin position="367"/>
        <end position="396"/>
    </location>
</feature>
<dbReference type="EMBL" id="MIGZ01000004">
    <property type="protein sequence ID" value="ODQ96383.1"/>
    <property type="molecule type" value="Genomic_DNA"/>
</dbReference>
<proteinExistence type="predicted"/>
<gene>
    <name evidence="2" type="ORF">BHQ17_01540</name>
</gene>
<feature type="compositionally biased region" description="Basic and acidic residues" evidence="1">
    <location>
        <begin position="80"/>
        <end position="95"/>
    </location>
</feature>
<reference evidence="3" key="1">
    <citation type="submission" date="2016-09" db="EMBL/GenBank/DDBJ databases">
        <authorList>
            <person name="Greninger A.L."/>
            <person name="Jerome K.R."/>
            <person name="Mcnair B."/>
            <person name="Wallis C."/>
            <person name="Fang F."/>
        </authorList>
    </citation>
    <scope>NUCLEOTIDE SEQUENCE [LARGE SCALE GENOMIC DNA]</scope>
    <source>
        <strain evidence="3">M7</strain>
    </source>
</reference>
<feature type="compositionally biased region" description="Gly residues" evidence="1">
    <location>
        <begin position="367"/>
        <end position="376"/>
    </location>
</feature>
<comment type="caution">
    <text evidence="2">The sequence shown here is derived from an EMBL/GenBank/DDBJ whole genome shotgun (WGS) entry which is preliminary data.</text>
</comment>
<dbReference type="SUPFAM" id="SSF69118">
    <property type="entry name" value="AhpD-like"/>
    <property type="match status" value="2"/>
</dbReference>
<sequence length="911" mass="88825">MQRPSFDASDEADADSDDDNDSDLSEQDADADGGVEDLSEQETDNAVFDPEPSPQDPDSTGPDASVADVDTATVSTSNVSDHRDSEMVKDSEVSHPSDPFTADSSGAVPESEPEQLSATQDLVSERNIPSAVRAVDTTRTSRSVATSASPPDTSTHAVAPKVGSANILRGVLTSFGFGPRAADSPVPAAPAGGALVNALWFAVRDIEGRPAADPASSIFGTGLFMPINSLFTVGERCGLICDGANGTQANPNGVGGGWLVGNGGAGWSSTVAGVAGGNGGPGGVFWGNGGNGGAGGLGAAGGDGGNAALLGGHGGNGGAGGDGINGGDGMTGLNGGFGVDGTAGGRGGDGGNAGLLWGRAGNGGVGGAGGDGGDGAHGTDAAAAEEDGGAGGHGGAGGDGGAGGAGGKGALLAGRGGAGGAGGAAGAGGDGGFGGTGGATVITLADGRIVDTDAVGGIAGLGGAAGQPGTGGVGGAGGVFGHAGVNGVSGEIGTAGSVGGEGGAGGLGGRLPIIDLNTATPAQAELAARMKAVIIPLRDATGIQMMDAYGRLVGPLNAYLYNTVIGEALMEVANASATVSLPARVKEVVVLSVGGLWGSDFELYAHEMVARLVGIPEEAIQSLASGQPPVGLTGNELLAAQFAQELISTRQVSDELYQAAEAAFGTQGVIEIVLLTGTYLSASSLFNAFELQGPSTYGPGVAPSPTPPRFDGDYGLGGRLALIDLETATPAQLALAAQIKEVALPAQEATGVQVVDSQGRLIGPFNGYLYSPVIGAALFDAENIFATSSLPDRVKEVAVLAVSGMWGTEYTIYAHGQTARLAGLPEEAIQSLANGQAPVGLTGDELIAAQLVQELVSTYQISDETYHAAEAAFGRAGVIDLINLTGTYLGTSAMLNAFEVPAPSAGAITPL</sequence>
<dbReference type="InterPro" id="IPR048996">
    <property type="entry name" value="PGRS_rpt"/>
</dbReference>
<organism evidence="2 3">
    <name type="scientific">Mycolicibacterium holsaticum</name>
    <dbReference type="NCBI Taxonomy" id="152142"/>
    <lineage>
        <taxon>Bacteria</taxon>
        <taxon>Bacillati</taxon>
        <taxon>Actinomycetota</taxon>
        <taxon>Actinomycetes</taxon>
        <taxon>Mycobacteriales</taxon>
        <taxon>Mycobacteriaceae</taxon>
        <taxon>Mycolicibacterium</taxon>
    </lineage>
</organism>
<feature type="compositionally biased region" description="Low complexity" evidence="1">
    <location>
        <begin position="137"/>
        <end position="149"/>
    </location>
</feature>
<dbReference type="Gene3D" id="1.20.1290.10">
    <property type="entry name" value="AhpD-like"/>
    <property type="match status" value="2"/>
</dbReference>
<accession>A0A1E3S2I6</accession>